<keyword evidence="1" id="KW-0560">Oxidoreductase</keyword>
<evidence type="ECO:0000256" key="1">
    <source>
        <dbReference type="ARBA" id="ARBA00023002"/>
    </source>
</evidence>
<name>A0A9P7GBB9_9AGAR</name>
<gene>
    <name evidence="2" type="ORF">DXG03_009489</name>
</gene>
<proteinExistence type="predicted"/>
<protein>
    <submittedName>
        <fullName evidence="2">Uncharacterized protein</fullName>
    </submittedName>
</protein>
<dbReference type="Proteomes" id="UP000775547">
    <property type="component" value="Unassembled WGS sequence"/>
</dbReference>
<comment type="caution">
    <text evidence="2">The sequence shown here is derived from an EMBL/GenBank/DDBJ whole genome shotgun (WGS) entry which is preliminary data.</text>
</comment>
<reference evidence="2" key="2">
    <citation type="submission" date="2021-10" db="EMBL/GenBank/DDBJ databases">
        <title>Phylogenomics reveals ancestral predisposition of the termite-cultivated fungus Termitomyces towards a domesticated lifestyle.</title>
        <authorList>
            <person name="Auxier B."/>
            <person name="Grum-Grzhimaylo A."/>
            <person name="Cardenas M.E."/>
            <person name="Lodge J.D."/>
            <person name="Laessoe T."/>
            <person name="Pedersen O."/>
            <person name="Smith M.E."/>
            <person name="Kuyper T.W."/>
            <person name="Franco-Molano E.A."/>
            <person name="Baroni T.J."/>
            <person name="Aanen D.K."/>
        </authorList>
    </citation>
    <scope>NUCLEOTIDE SEQUENCE</scope>
    <source>
        <strain evidence="2">AP01</strain>
        <tissue evidence="2">Mycelium</tissue>
    </source>
</reference>
<dbReference type="InterPro" id="IPR052228">
    <property type="entry name" value="Sec_Metab_Biosynth_Oxidored"/>
</dbReference>
<sequence length="72" mass="7344">MPSLAAVRTANAAFKPSYVPVTIFVGGTSGIGQGLAEAFARHTNGTAHIVIIGRNRAAANAILARFPKPEGA</sequence>
<evidence type="ECO:0000313" key="2">
    <source>
        <dbReference type="EMBL" id="KAG5643917.1"/>
    </source>
</evidence>
<dbReference type="PANTHER" id="PTHR47534:SF3">
    <property type="entry name" value="ALCOHOL DEHYDROGENASE-LIKE C-TERMINAL DOMAIN-CONTAINING PROTEIN"/>
    <property type="match status" value="1"/>
</dbReference>
<accession>A0A9P7GBB9</accession>
<dbReference type="AlphaFoldDB" id="A0A9P7GBB9"/>
<keyword evidence="3" id="KW-1185">Reference proteome</keyword>
<evidence type="ECO:0000313" key="3">
    <source>
        <dbReference type="Proteomes" id="UP000775547"/>
    </source>
</evidence>
<dbReference type="EMBL" id="JABCKV010000090">
    <property type="protein sequence ID" value="KAG5643917.1"/>
    <property type="molecule type" value="Genomic_DNA"/>
</dbReference>
<dbReference type="Gene3D" id="3.40.50.720">
    <property type="entry name" value="NAD(P)-binding Rossmann-like Domain"/>
    <property type="match status" value="1"/>
</dbReference>
<dbReference type="InterPro" id="IPR036291">
    <property type="entry name" value="NAD(P)-bd_dom_sf"/>
</dbReference>
<dbReference type="SUPFAM" id="SSF51735">
    <property type="entry name" value="NAD(P)-binding Rossmann-fold domains"/>
    <property type="match status" value="1"/>
</dbReference>
<dbReference type="PANTHER" id="PTHR47534">
    <property type="entry name" value="YALI0E05731P"/>
    <property type="match status" value="1"/>
</dbReference>
<reference evidence="2" key="1">
    <citation type="submission" date="2020-07" db="EMBL/GenBank/DDBJ databases">
        <authorList>
            <person name="Nieuwenhuis M."/>
            <person name="Van De Peppel L.J.J."/>
        </authorList>
    </citation>
    <scope>NUCLEOTIDE SEQUENCE</scope>
    <source>
        <strain evidence="2">AP01</strain>
        <tissue evidence="2">Mycelium</tissue>
    </source>
</reference>
<dbReference type="OrthoDB" id="2898509at2759"/>
<organism evidence="2 3">
    <name type="scientific">Asterophora parasitica</name>
    <dbReference type="NCBI Taxonomy" id="117018"/>
    <lineage>
        <taxon>Eukaryota</taxon>
        <taxon>Fungi</taxon>
        <taxon>Dikarya</taxon>
        <taxon>Basidiomycota</taxon>
        <taxon>Agaricomycotina</taxon>
        <taxon>Agaricomycetes</taxon>
        <taxon>Agaricomycetidae</taxon>
        <taxon>Agaricales</taxon>
        <taxon>Tricholomatineae</taxon>
        <taxon>Lyophyllaceae</taxon>
        <taxon>Asterophora</taxon>
    </lineage>
</organism>
<dbReference type="GO" id="GO:0016491">
    <property type="term" value="F:oxidoreductase activity"/>
    <property type="evidence" value="ECO:0007669"/>
    <property type="project" value="UniProtKB-KW"/>
</dbReference>